<dbReference type="HOGENOM" id="CLU_2333706_0_0_1"/>
<dbReference type="RefSeq" id="XP_009259362.1">
    <property type="nucleotide sequence ID" value="XM_009261087.1"/>
</dbReference>
<proteinExistence type="predicted"/>
<protein>
    <submittedName>
        <fullName evidence="1">Uncharacterized protein</fullName>
    </submittedName>
</protein>
<evidence type="ECO:0000313" key="1">
    <source>
        <dbReference type="EMBL" id="EKJ71868.1"/>
    </source>
</evidence>
<dbReference type="Proteomes" id="UP000007978">
    <property type="component" value="Chromosome 4"/>
</dbReference>
<name>K3VG84_FUSPC</name>
<dbReference type="GeneID" id="20366587"/>
<dbReference type="AlphaFoldDB" id="K3VG84"/>
<organism evidence="1 2">
    <name type="scientific">Fusarium pseudograminearum (strain CS3096)</name>
    <name type="common">Wheat and barley crown-rot fungus</name>
    <dbReference type="NCBI Taxonomy" id="1028729"/>
    <lineage>
        <taxon>Eukaryota</taxon>
        <taxon>Fungi</taxon>
        <taxon>Dikarya</taxon>
        <taxon>Ascomycota</taxon>
        <taxon>Pezizomycotina</taxon>
        <taxon>Sordariomycetes</taxon>
        <taxon>Hypocreomycetidae</taxon>
        <taxon>Hypocreales</taxon>
        <taxon>Nectriaceae</taxon>
        <taxon>Fusarium</taxon>
    </lineage>
</organism>
<comment type="caution">
    <text evidence="1">The sequence shown here is derived from an EMBL/GenBank/DDBJ whole genome shotgun (WGS) entry which is preliminary data.</text>
</comment>
<dbReference type="EMBL" id="AFNW01000280">
    <property type="protein sequence ID" value="EKJ71868.1"/>
    <property type="molecule type" value="Genomic_DNA"/>
</dbReference>
<sequence length="98" mass="11581">MTDTCKLISLGSIRCWDVSVPSYLRFHTVAISPTKPSTSTNLHPQLIRPLYEKINKQLTKMSNMYCRTIRPDDLSPLRRQYEQVFQYRHDDFIDAIIY</sequence>
<accession>K3VG84</accession>
<evidence type="ECO:0000313" key="2">
    <source>
        <dbReference type="Proteomes" id="UP000007978"/>
    </source>
</evidence>
<dbReference type="KEGG" id="fpu:FPSE_07969"/>
<reference evidence="1 2" key="1">
    <citation type="journal article" date="2012" name="PLoS Pathog.">
        <title>Comparative pathogenomics reveals horizontally acquired novel virulence genes in fungi infecting cereal hosts.</title>
        <authorList>
            <person name="Gardiner D.M."/>
            <person name="McDonald M.C."/>
            <person name="Covarelli L."/>
            <person name="Solomon P.S."/>
            <person name="Rusu A.G."/>
            <person name="Marshall M."/>
            <person name="Kazan K."/>
            <person name="Chakraborty S."/>
            <person name="McDonald B.A."/>
            <person name="Manners J.M."/>
        </authorList>
    </citation>
    <scope>NUCLEOTIDE SEQUENCE [LARGE SCALE GENOMIC DNA]</scope>
    <source>
        <strain evidence="1 2">CS3096</strain>
    </source>
</reference>
<keyword evidence="2" id="KW-1185">Reference proteome</keyword>
<gene>
    <name evidence="1" type="ORF">FPSE_07969</name>
</gene>